<dbReference type="Pfam" id="PF25917">
    <property type="entry name" value="BSH_RND"/>
    <property type="match status" value="1"/>
</dbReference>
<evidence type="ECO:0000259" key="8">
    <source>
        <dbReference type="Pfam" id="PF25967"/>
    </source>
</evidence>
<comment type="caution">
    <text evidence="9">The sequence shown here is derived from an EMBL/GenBank/DDBJ whole genome shotgun (WGS) entry which is preliminary data.</text>
</comment>
<dbReference type="GO" id="GO:0046677">
    <property type="term" value="P:response to antibiotic"/>
    <property type="evidence" value="ECO:0007669"/>
    <property type="project" value="TreeGrafter"/>
</dbReference>
<dbReference type="Proteomes" id="UP000332515">
    <property type="component" value="Unassembled WGS sequence"/>
</dbReference>
<evidence type="ECO:0000313" key="9">
    <source>
        <dbReference type="EMBL" id="MQT14690.1"/>
    </source>
</evidence>
<gene>
    <name evidence="9" type="ORF">F0357_18925</name>
</gene>
<dbReference type="InterPro" id="IPR058626">
    <property type="entry name" value="MdtA-like_b-barrel"/>
</dbReference>
<comment type="subcellular location">
    <subcellularLocation>
        <location evidence="1">Cell envelope</location>
    </subcellularLocation>
</comment>
<dbReference type="InterPro" id="IPR006143">
    <property type="entry name" value="RND_pump_MFP"/>
</dbReference>
<sequence length="408" mass="42839">MRRLLGRSFSTTSRPGLAACLVAAAFALSACNEKNEYAPPPAAKVTVATPTEAPITLYADFTGNTVAPASVNLEARVQGFLTAIDYTDGEAVKEDRVLFEIEKGPYQAEVDLRKAQLESAQATEANAKSQYDRQVTLGQSAVASERQVEDAKTALDTARAQVAVAKANLEIAEISLGYTTVAAPFNGVVTRHLADVGSLVGASGATTLATILQVDPIAVYFNISEQQQIDLRDNLAKIGKTLKSLREEKLDMPVEVGVGTDATYPYAGHIDYIAPQLDAKTGTLQMRASLQNPDVALVPGMFVRVRVPIGKIETALLVNDTAVMANQVGSYVLVVGKDNIVEQRQVTTGPVEDQLRVITKGLEATDRVVVGAIQRAIAGNVVDPVAGSMAALPAGAKPSPAAAGGATP</sequence>
<name>A0A6A7Y602_9HYPH</name>
<comment type="similarity">
    <text evidence="2">Belongs to the membrane fusion protein (MFP) (TC 8.A.1) family.</text>
</comment>
<dbReference type="PANTHER" id="PTHR30158">
    <property type="entry name" value="ACRA/E-RELATED COMPONENT OF DRUG EFFLUX TRANSPORTER"/>
    <property type="match status" value="1"/>
</dbReference>
<feature type="domain" description="Multidrug resistance protein MdtA-like alpha-helical hairpin" evidence="5">
    <location>
        <begin position="114"/>
        <end position="179"/>
    </location>
</feature>
<evidence type="ECO:0000259" key="5">
    <source>
        <dbReference type="Pfam" id="PF25876"/>
    </source>
</evidence>
<dbReference type="InterPro" id="IPR058627">
    <property type="entry name" value="MdtA-like_C"/>
</dbReference>
<evidence type="ECO:0000256" key="4">
    <source>
        <dbReference type="SAM" id="SignalP"/>
    </source>
</evidence>
<evidence type="ECO:0000259" key="6">
    <source>
        <dbReference type="Pfam" id="PF25917"/>
    </source>
</evidence>
<dbReference type="EMBL" id="VWNA01000002">
    <property type="protein sequence ID" value="MQT14690.1"/>
    <property type="molecule type" value="Genomic_DNA"/>
</dbReference>
<dbReference type="Gene3D" id="1.10.287.470">
    <property type="entry name" value="Helix hairpin bin"/>
    <property type="match status" value="1"/>
</dbReference>
<dbReference type="Gene3D" id="2.40.30.170">
    <property type="match status" value="1"/>
</dbReference>
<feature type="domain" description="Multidrug resistance protein MdtA-like C-terminal permuted SH3" evidence="8">
    <location>
        <begin position="315"/>
        <end position="375"/>
    </location>
</feature>
<dbReference type="Gene3D" id="2.40.420.20">
    <property type="match status" value="1"/>
</dbReference>
<dbReference type="NCBIfam" id="TIGR01730">
    <property type="entry name" value="RND_mfp"/>
    <property type="match status" value="1"/>
</dbReference>
<dbReference type="PROSITE" id="PS51257">
    <property type="entry name" value="PROKAR_LIPOPROTEIN"/>
    <property type="match status" value="1"/>
</dbReference>
<proteinExistence type="inferred from homology"/>
<feature type="coiled-coil region" evidence="3">
    <location>
        <begin position="141"/>
        <end position="175"/>
    </location>
</feature>
<keyword evidence="4" id="KW-0732">Signal</keyword>
<keyword evidence="10" id="KW-1185">Reference proteome</keyword>
<dbReference type="Pfam" id="PF25967">
    <property type="entry name" value="RND-MFP_C"/>
    <property type="match status" value="1"/>
</dbReference>
<feature type="chain" id="PRO_5025633875" evidence="4">
    <location>
        <begin position="19"/>
        <end position="408"/>
    </location>
</feature>
<protein>
    <submittedName>
        <fullName evidence="9">Efflux RND transporter periplasmic adaptor subunit</fullName>
    </submittedName>
</protein>
<feature type="signal peptide" evidence="4">
    <location>
        <begin position="1"/>
        <end position="18"/>
    </location>
</feature>
<dbReference type="GO" id="GO:0022857">
    <property type="term" value="F:transmembrane transporter activity"/>
    <property type="evidence" value="ECO:0007669"/>
    <property type="project" value="InterPro"/>
</dbReference>
<evidence type="ECO:0000256" key="1">
    <source>
        <dbReference type="ARBA" id="ARBA00004196"/>
    </source>
</evidence>
<dbReference type="Gene3D" id="2.40.50.100">
    <property type="match status" value="1"/>
</dbReference>
<dbReference type="GO" id="GO:0005886">
    <property type="term" value="C:plasma membrane"/>
    <property type="evidence" value="ECO:0007669"/>
    <property type="project" value="TreeGrafter"/>
</dbReference>
<dbReference type="AlphaFoldDB" id="A0A6A7Y602"/>
<accession>A0A6A7Y602</accession>
<evidence type="ECO:0000313" key="10">
    <source>
        <dbReference type="Proteomes" id="UP000332515"/>
    </source>
</evidence>
<feature type="domain" description="Multidrug resistance protein MdtA-like barrel-sandwich hybrid" evidence="6">
    <location>
        <begin position="71"/>
        <end position="211"/>
    </location>
</feature>
<dbReference type="InterPro" id="IPR058624">
    <property type="entry name" value="MdtA-like_HH"/>
</dbReference>
<dbReference type="SUPFAM" id="SSF111369">
    <property type="entry name" value="HlyD-like secretion proteins"/>
    <property type="match status" value="1"/>
</dbReference>
<dbReference type="RefSeq" id="WP_153487563.1">
    <property type="nucleotide sequence ID" value="NZ_VWNA01000002.1"/>
</dbReference>
<reference evidence="9 10" key="1">
    <citation type="submission" date="2019-09" db="EMBL/GenBank/DDBJ databases">
        <title>Segnochrobactrum spirostomi gen. nov., sp. nov., isolated from the ciliate Spirostomum cf. yagiui and description of a novel family, Segnochrobactraceae fam. nov. within the order Rhizobiales of the class Alphaproteobacteria.</title>
        <authorList>
            <person name="Akter S."/>
            <person name="Shazib S.U.A."/>
            <person name="Shin M.K."/>
        </authorList>
    </citation>
    <scope>NUCLEOTIDE SEQUENCE [LARGE SCALE GENOMIC DNA]</scope>
    <source>
        <strain evidence="9 10">Sp-1</strain>
    </source>
</reference>
<keyword evidence="3" id="KW-0175">Coiled coil</keyword>
<dbReference type="PANTHER" id="PTHR30158:SF24">
    <property type="entry name" value="HLYD FAMILY SECRETION PROTEIN"/>
    <property type="match status" value="1"/>
</dbReference>
<evidence type="ECO:0000256" key="2">
    <source>
        <dbReference type="ARBA" id="ARBA00009477"/>
    </source>
</evidence>
<organism evidence="9 10">
    <name type="scientific">Segnochrobactrum spirostomi</name>
    <dbReference type="NCBI Taxonomy" id="2608987"/>
    <lineage>
        <taxon>Bacteria</taxon>
        <taxon>Pseudomonadati</taxon>
        <taxon>Pseudomonadota</taxon>
        <taxon>Alphaproteobacteria</taxon>
        <taxon>Hyphomicrobiales</taxon>
        <taxon>Segnochrobactraceae</taxon>
        <taxon>Segnochrobactrum</taxon>
    </lineage>
</organism>
<dbReference type="InterPro" id="IPR058625">
    <property type="entry name" value="MdtA-like_BSH"/>
</dbReference>
<evidence type="ECO:0000259" key="7">
    <source>
        <dbReference type="Pfam" id="PF25944"/>
    </source>
</evidence>
<dbReference type="Pfam" id="PF25944">
    <property type="entry name" value="Beta-barrel_RND"/>
    <property type="match status" value="1"/>
</dbReference>
<dbReference type="Pfam" id="PF25876">
    <property type="entry name" value="HH_MFP_RND"/>
    <property type="match status" value="1"/>
</dbReference>
<evidence type="ECO:0000256" key="3">
    <source>
        <dbReference type="SAM" id="Coils"/>
    </source>
</evidence>
<feature type="domain" description="Multidrug resistance protein MdtA-like beta-barrel" evidence="7">
    <location>
        <begin position="216"/>
        <end position="309"/>
    </location>
</feature>
<dbReference type="GO" id="GO:0030313">
    <property type="term" value="C:cell envelope"/>
    <property type="evidence" value="ECO:0007669"/>
    <property type="project" value="UniProtKB-SubCell"/>
</dbReference>